<name>C6HVQ9_9BACT</name>
<dbReference type="AlphaFoldDB" id="C6HVQ9"/>
<dbReference type="InterPro" id="IPR037523">
    <property type="entry name" value="VOC_core"/>
</dbReference>
<dbReference type="Proteomes" id="UP000009374">
    <property type="component" value="Unassembled WGS sequence"/>
</dbReference>
<keyword evidence="2" id="KW-0223">Dioxygenase</keyword>
<keyword evidence="3" id="KW-1185">Reference proteome</keyword>
<dbReference type="GO" id="GO:0051213">
    <property type="term" value="F:dioxygenase activity"/>
    <property type="evidence" value="ECO:0007669"/>
    <property type="project" value="UniProtKB-KW"/>
</dbReference>
<dbReference type="InterPro" id="IPR050383">
    <property type="entry name" value="GlyoxalaseI/FosfomycinResist"/>
</dbReference>
<evidence type="ECO:0000313" key="2">
    <source>
        <dbReference type="EMBL" id="EES53283.1"/>
    </source>
</evidence>
<protein>
    <submittedName>
        <fullName evidence="2">Glyoxalase/bleomycin resistance protein/dioxygenase</fullName>
    </submittedName>
</protein>
<dbReference type="InterPro" id="IPR004360">
    <property type="entry name" value="Glyas_Fos-R_dOase_dom"/>
</dbReference>
<organism evidence="2 3">
    <name type="scientific">Leptospirillum ferrodiazotrophum</name>
    <dbReference type="NCBI Taxonomy" id="412449"/>
    <lineage>
        <taxon>Bacteria</taxon>
        <taxon>Pseudomonadati</taxon>
        <taxon>Nitrospirota</taxon>
        <taxon>Nitrospiria</taxon>
        <taxon>Nitrospirales</taxon>
        <taxon>Nitrospiraceae</taxon>
        <taxon>Leptospirillum</taxon>
    </lineage>
</organism>
<dbReference type="InterPro" id="IPR029068">
    <property type="entry name" value="Glyas_Bleomycin-R_OHBP_Dase"/>
</dbReference>
<reference evidence="2 3" key="1">
    <citation type="journal article" date="2009" name="Appl. Environ. Microbiol.">
        <title>Community genomic and proteomic analyses of chemoautotrophic iron-oxidizing "Leptospirillum rubarum" (Group II) and "Leptospirillum ferrodiazotrophum" (Group III) bacteria in acid mine drainage biofilms.</title>
        <authorList>
            <person name="Goltsman D.S."/>
            <person name="Denef V.J."/>
            <person name="Singer S.W."/>
            <person name="VerBerkmoes N.C."/>
            <person name="Lefsrud M."/>
            <person name="Mueller R.S."/>
            <person name="Dick G.J."/>
            <person name="Sun C.L."/>
            <person name="Wheeler K.E."/>
            <person name="Zemla A."/>
            <person name="Baker B.J."/>
            <person name="Hauser L."/>
            <person name="Land M."/>
            <person name="Shah M.B."/>
            <person name="Thelen M.P."/>
            <person name="Hettich R.L."/>
            <person name="Banfield J.F."/>
        </authorList>
    </citation>
    <scope>NUCLEOTIDE SEQUENCE [LARGE SCALE GENOMIC DNA]</scope>
</reference>
<dbReference type="Gene3D" id="3.10.180.10">
    <property type="entry name" value="2,3-Dihydroxybiphenyl 1,2-Dioxygenase, domain 1"/>
    <property type="match status" value="1"/>
</dbReference>
<accession>C6HVQ9</accession>
<evidence type="ECO:0000259" key="1">
    <source>
        <dbReference type="PROSITE" id="PS51819"/>
    </source>
</evidence>
<gene>
    <name evidence="2" type="ORF">UBAL3_79520005</name>
</gene>
<feature type="domain" description="VOC" evidence="1">
    <location>
        <begin position="6"/>
        <end position="121"/>
    </location>
</feature>
<dbReference type="SUPFAM" id="SSF54593">
    <property type="entry name" value="Glyoxalase/Bleomycin resistance protein/Dihydroxybiphenyl dioxygenase"/>
    <property type="match status" value="1"/>
</dbReference>
<dbReference type="PROSITE" id="PS51819">
    <property type="entry name" value="VOC"/>
    <property type="match status" value="1"/>
</dbReference>
<proteinExistence type="predicted"/>
<keyword evidence="2" id="KW-0560">Oxidoreductase</keyword>
<sequence>MIRVSRLDHVALPVADMDRSLAWYQRMFGLVHTYKKEWGTDPAFLCVGGTCIALLDAKGVAPSVVPVTQRHVCFLADEEVFLGAMDFLGKEGIPFQVDDHQVSRSLYFQDPDGHWIEITCYRPGLEPGSPAVS</sequence>
<dbReference type="Pfam" id="PF00903">
    <property type="entry name" value="Glyoxalase"/>
    <property type="match status" value="1"/>
</dbReference>
<dbReference type="EMBL" id="GG693865">
    <property type="protein sequence ID" value="EES53283.1"/>
    <property type="molecule type" value="Genomic_DNA"/>
</dbReference>
<evidence type="ECO:0000313" key="3">
    <source>
        <dbReference type="Proteomes" id="UP000009374"/>
    </source>
</evidence>
<dbReference type="PANTHER" id="PTHR21366">
    <property type="entry name" value="GLYOXALASE FAMILY PROTEIN"/>
    <property type="match status" value="1"/>
</dbReference>